<dbReference type="AlphaFoldDB" id="A0A8T0F118"/>
<evidence type="ECO:0000313" key="1">
    <source>
        <dbReference type="EMBL" id="KAF8784045.1"/>
    </source>
</evidence>
<name>A0A8T0F118_ARGBR</name>
<proteinExistence type="predicted"/>
<accession>A0A8T0F118</accession>
<protein>
    <submittedName>
        <fullName evidence="1">Uncharacterized protein</fullName>
    </submittedName>
</protein>
<sequence>MPWFPRQKMGVVDPRSLRPTGLHSANRRRRLRTLRGDHEVCLILCALTFFFLCHSWAGHGFRALFLPTDGTHMRRVREDGCFGPLRPPSRADWGSPDESGLAWLASQACVNPWSGTRKISQSNCRIASALLGAAHLHVVRSVKEGALRLVVVTGVVELLDSIPLRLSACFRPRLGVARSLG</sequence>
<dbReference type="EMBL" id="JABXBU010001613">
    <property type="protein sequence ID" value="KAF8784045.1"/>
    <property type="molecule type" value="Genomic_DNA"/>
</dbReference>
<reference evidence="1" key="1">
    <citation type="journal article" date="2020" name="bioRxiv">
        <title>Chromosome-level reference genome of the European wasp spider Argiope bruennichi: a resource for studies on range expansion and evolutionary adaptation.</title>
        <authorList>
            <person name="Sheffer M.M."/>
            <person name="Hoppe A."/>
            <person name="Krehenwinkel H."/>
            <person name="Uhl G."/>
            <person name="Kuss A.W."/>
            <person name="Jensen L."/>
            <person name="Jensen C."/>
            <person name="Gillespie R.G."/>
            <person name="Hoff K.J."/>
            <person name="Prost S."/>
        </authorList>
    </citation>
    <scope>NUCLEOTIDE SEQUENCE</scope>
</reference>
<reference evidence="1" key="2">
    <citation type="submission" date="2020-06" db="EMBL/GenBank/DDBJ databases">
        <authorList>
            <person name="Sheffer M."/>
        </authorList>
    </citation>
    <scope>NUCLEOTIDE SEQUENCE</scope>
</reference>
<organism evidence="1 2">
    <name type="scientific">Argiope bruennichi</name>
    <name type="common">Wasp spider</name>
    <name type="synonym">Aranea bruennichi</name>
    <dbReference type="NCBI Taxonomy" id="94029"/>
    <lineage>
        <taxon>Eukaryota</taxon>
        <taxon>Metazoa</taxon>
        <taxon>Ecdysozoa</taxon>
        <taxon>Arthropoda</taxon>
        <taxon>Chelicerata</taxon>
        <taxon>Arachnida</taxon>
        <taxon>Araneae</taxon>
        <taxon>Araneomorphae</taxon>
        <taxon>Entelegynae</taxon>
        <taxon>Araneoidea</taxon>
        <taxon>Araneidae</taxon>
        <taxon>Argiope</taxon>
    </lineage>
</organism>
<dbReference type="Proteomes" id="UP000807504">
    <property type="component" value="Unassembled WGS sequence"/>
</dbReference>
<evidence type="ECO:0000313" key="2">
    <source>
        <dbReference type="Proteomes" id="UP000807504"/>
    </source>
</evidence>
<keyword evidence="2" id="KW-1185">Reference proteome</keyword>
<comment type="caution">
    <text evidence="1">The sequence shown here is derived from an EMBL/GenBank/DDBJ whole genome shotgun (WGS) entry which is preliminary data.</text>
</comment>
<gene>
    <name evidence="1" type="ORF">HNY73_011724</name>
</gene>